<feature type="domain" description="PAS" evidence="13">
    <location>
        <begin position="130"/>
        <end position="185"/>
    </location>
</feature>
<evidence type="ECO:0000256" key="7">
    <source>
        <dbReference type="ARBA" id="ARBA00022840"/>
    </source>
</evidence>
<name>A0ABV4Y5L5_9CYAN</name>
<dbReference type="Pfam" id="PF13188">
    <property type="entry name" value="PAS_8"/>
    <property type="match status" value="1"/>
</dbReference>
<gene>
    <name evidence="15" type="ORF">ACE1B6_02410</name>
</gene>
<protein>
    <submittedName>
        <fullName evidence="15">PAS domain S-box protein</fullName>
    </submittedName>
</protein>
<evidence type="ECO:0000259" key="14">
    <source>
        <dbReference type="PROSITE" id="PS50113"/>
    </source>
</evidence>
<dbReference type="InterPro" id="IPR035965">
    <property type="entry name" value="PAS-like_dom_sf"/>
</dbReference>
<evidence type="ECO:0000256" key="4">
    <source>
        <dbReference type="ARBA" id="ARBA00022692"/>
    </source>
</evidence>
<feature type="domain" description="PAC" evidence="14">
    <location>
        <begin position="205"/>
        <end position="257"/>
    </location>
</feature>
<dbReference type="InterPro" id="IPR025201">
    <property type="entry name" value="KdpD_TM"/>
</dbReference>
<evidence type="ECO:0000313" key="15">
    <source>
        <dbReference type="EMBL" id="MFB2934106.1"/>
    </source>
</evidence>
<dbReference type="Gene3D" id="1.20.120.620">
    <property type="entry name" value="Backbone structure of the membrane domain of e. Coli histidine kinase receptor kdpd"/>
    <property type="match status" value="1"/>
</dbReference>
<dbReference type="PROSITE" id="PS50113">
    <property type="entry name" value="PAC"/>
    <property type="match status" value="3"/>
</dbReference>
<feature type="coiled-coil region" evidence="11">
    <location>
        <begin position="241"/>
        <end position="300"/>
    </location>
</feature>
<keyword evidence="4 12" id="KW-0812">Transmembrane</keyword>
<keyword evidence="8 12" id="KW-1133">Transmembrane helix</keyword>
<sequence length="654" mass="74938">MNRTGKDNSPPSSILQYGVAFLTVGIVLGVKLLLEPLLDVEIPFLLFFTAVIVSALYGGIKAGFLATILSALVSDYLFLSPTNSVFAVSIGQNIRLILFVLEGLFISKIIHQLTTANQKIKLGKQALKESEARYRLLVESVKDYAIFFLDLKGAVVSWNQSAQNLQGYRSEEIIGRHFSCFYPEEDIAEGKPDRYLQIAATEGYIENEGWRVRQDGSRFWANAIITALRDEKGNLTGFSKLMRDLSERKQAEDSLQQLNSNLEFRIQERTAQLTAANRELQQQIEERRKAEIALQKSEELFRVIFNQTFQFIGLMQPDGILIEANETALNFAGLQREDVLDRPFWEARWWTISPETQARLKQAIQRAANGEFIRYEVDVLGVGDTVVTIDFSIKPVRNETGEVVLLIPEGRDISQLKQAEQTLQSFFDAAPMMMGIVELIEDRDILHIADNPATAKFFGSEVEEMRNRRGSEMGSPEQHIQEWIRYYQEADRTQAPVRFEYPHNNSEGERWLSATVSSIPVKLGNRSRFAYIVEDITERKQAEAQIRQLNAELEQRVQRRTAQLQIEVIQRERALQELQETEEALRHSEQQFRMVAESMPQIVWTALPDGAVDYYNQRWTEFSGIPQVAGHNWGWQPVLHEEDKQRTVDAWKVQ</sequence>
<dbReference type="SMART" id="SM00091">
    <property type="entry name" value="PAS"/>
    <property type="match status" value="4"/>
</dbReference>
<dbReference type="NCBIfam" id="TIGR00229">
    <property type="entry name" value="sensory_box"/>
    <property type="match status" value="3"/>
</dbReference>
<evidence type="ECO:0000313" key="16">
    <source>
        <dbReference type="Proteomes" id="UP001576776"/>
    </source>
</evidence>
<dbReference type="InterPro" id="IPR000014">
    <property type="entry name" value="PAS"/>
</dbReference>
<dbReference type="PROSITE" id="PS50112">
    <property type="entry name" value="PAS"/>
    <property type="match status" value="2"/>
</dbReference>
<dbReference type="InterPro" id="IPR052155">
    <property type="entry name" value="Biofilm_reg_signaling"/>
</dbReference>
<keyword evidence="3" id="KW-0808">Transferase</keyword>
<keyword evidence="2" id="KW-0597">Phosphoprotein</keyword>
<comment type="subcellular location">
    <subcellularLocation>
        <location evidence="1">Membrane</location>
        <topology evidence="1">Multi-pass membrane protein</topology>
    </subcellularLocation>
</comment>
<dbReference type="InterPro" id="IPR000700">
    <property type="entry name" value="PAS-assoc_C"/>
</dbReference>
<keyword evidence="16" id="KW-1185">Reference proteome</keyword>
<dbReference type="InterPro" id="IPR013656">
    <property type="entry name" value="PAS_4"/>
</dbReference>
<dbReference type="SUPFAM" id="SSF55785">
    <property type="entry name" value="PYP-like sensor domain (PAS domain)"/>
    <property type="match status" value="4"/>
</dbReference>
<evidence type="ECO:0000256" key="6">
    <source>
        <dbReference type="ARBA" id="ARBA00022777"/>
    </source>
</evidence>
<dbReference type="PANTHER" id="PTHR44757:SF2">
    <property type="entry name" value="BIOFILM ARCHITECTURE MAINTENANCE PROTEIN MBAA"/>
    <property type="match status" value="1"/>
</dbReference>
<keyword evidence="6" id="KW-0418">Kinase</keyword>
<reference evidence="15 16" key="1">
    <citation type="submission" date="2024-09" db="EMBL/GenBank/DDBJ databases">
        <title>Floridaenema gen nov. (Aerosakkonemataceae, Aerosakkonematales ord. nov., Cyanobacteria) from benthic tropical and subtropical fresh waters, with the description of four new species.</title>
        <authorList>
            <person name="Moretto J.A."/>
            <person name="Berthold D.E."/>
            <person name="Lefler F.W."/>
            <person name="Huang I.-S."/>
            <person name="Laughinghouse H. IV."/>
        </authorList>
    </citation>
    <scope>NUCLEOTIDE SEQUENCE [LARGE SCALE GENOMIC DNA]</scope>
    <source>
        <strain evidence="15 16">BLCC-F154</strain>
    </source>
</reference>
<feature type="domain" description="PAC" evidence="14">
    <location>
        <begin position="493"/>
        <end position="548"/>
    </location>
</feature>
<accession>A0ABV4Y5L5</accession>
<dbReference type="Pfam" id="PF13426">
    <property type="entry name" value="PAS_9"/>
    <property type="match status" value="1"/>
</dbReference>
<dbReference type="Proteomes" id="UP001576776">
    <property type="component" value="Unassembled WGS sequence"/>
</dbReference>
<evidence type="ECO:0000256" key="10">
    <source>
        <dbReference type="ARBA" id="ARBA00023136"/>
    </source>
</evidence>
<evidence type="ECO:0000256" key="11">
    <source>
        <dbReference type="SAM" id="Coils"/>
    </source>
</evidence>
<dbReference type="SMART" id="SM00086">
    <property type="entry name" value="PAC"/>
    <property type="match status" value="3"/>
</dbReference>
<evidence type="ECO:0000256" key="5">
    <source>
        <dbReference type="ARBA" id="ARBA00022741"/>
    </source>
</evidence>
<dbReference type="Pfam" id="PF08448">
    <property type="entry name" value="PAS_4"/>
    <property type="match status" value="2"/>
</dbReference>
<organism evidence="15 16">
    <name type="scientific">Floridaenema fluviatile BLCC-F154</name>
    <dbReference type="NCBI Taxonomy" id="3153640"/>
    <lineage>
        <taxon>Bacteria</taxon>
        <taxon>Bacillati</taxon>
        <taxon>Cyanobacteriota</taxon>
        <taxon>Cyanophyceae</taxon>
        <taxon>Oscillatoriophycideae</taxon>
        <taxon>Aerosakkonematales</taxon>
        <taxon>Aerosakkonemataceae</taxon>
        <taxon>Floridanema</taxon>
        <taxon>Floridanema fluviatile</taxon>
    </lineage>
</organism>
<feature type="domain" description="PAS" evidence="13">
    <location>
        <begin position="297"/>
        <end position="371"/>
    </location>
</feature>
<dbReference type="Gene3D" id="3.30.450.20">
    <property type="entry name" value="PAS domain"/>
    <property type="match status" value="4"/>
</dbReference>
<keyword evidence="11" id="KW-0175">Coiled coil</keyword>
<proteinExistence type="predicted"/>
<keyword evidence="9" id="KW-0902">Two-component regulatory system</keyword>
<evidence type="ECO:0000256" key="12">
    <source>
        <dbReference type="SAM" id="Phobius"/>
    </source>
</evidence>
<evidence type="ECO:0000256" key="9">
    <source>
        <dbReference type="ARBA" id="ARBA00023012"/>
    </source>
</evidence>
<evidence type="ECO:0000259" key="13">
    <source>
        <dbReference type="PROSITE" id="PS50112"/>
    </source>
</evidence>
<dbReference type="InterPro" id="IPR001610">
    <property type="entry name" value="PAC"/>
</dbReference>
<dbReference type="Pfam" id="PF13493">
    <property type="entry name" value="DUF4118"/>
    <property type="match status" value="1"/>
</dbReference>
<feature type="transmembrane region" description="Helical" evidence="12">
    <location>
        <begin position="14"/>
        <end position="34"/>
    </location>
</feature>
<dbReference type="InterPro" id="IPR038318">
    <property type="entry name" value="KdpD_sf"/>
</dbReference>
<comment type="caution">
    <text evidence="15">The sequence shown here is derived from an EMBL/GenBank/DDBJ whole genome shotgun (WGS) entry which is preliminary data.</text>
</comment>
<evidence type="ECO:0000256" key="2">
    <source>
        <dbReference type="ARBA" id="ARBA00022553"/>
    </source>
</evidence>
<evidence type="ECO:0000256" key="3">
    <source>
        <dbReference type="ARBA" id="ARBA00022679"/>
    </source>
</evidence>
<dbReference type="RefSeq" id="WP_413255635.1">
    <property type="nucleotide sequence ID" value="NZ_JBHFNS010000017.1"/>
</dbReference>
<keyword evidence="5" id="KW-0547">Nucleotide-binding</keyword>
<feature type="transmembrane region" description="Helical" evidence="12">
    <location>
        <begin position="46"/>
        <end position="73"/>
    </location>
</feature>
<feature type="domain" description="PAC" evidence="14">
    <location>
        <begin position="373"/>
        <end position="425"/>
    </location>
</feature>
<keyword evidence="7" id="KW-0067">ATP-binding</keyword>
<evidence type="ECO:0000256" key="8">
    <source>
        <dbReference type="ARBA" id="ARBA00022989"/>
    </source>
</evidence>
<dbReference type="CDD" id="cd00130">
    <property type="entry name" value="PAS"/>
    <property type="match status" value="3"/>
</dbReference>
<feature type="coiled-coil region" evidence="11">
    <location>
        <begin position="532"/>
        <end position="591"/>
    </location>
</feature>
<dbReference type="PANTHER" id="PTHR44757">
    <property type="entry name" value="DIGUANYLATE CYCLASE DGCP"/>
    <property type="match status" value="1"/>
</dbReference>
<dbReference type="EMBL" id="JBHFNS010000017">
    <property type="protein sequence ID" value="MFB2934106.1"/>
    <property type="molecule type" value="Genomic_DNA"/>
</dbReference>
<evidence type="ECO:0000256" key="1">
    <source>
        <dbReference type="ARBA" id="ARBA00004141"/>
    </source>
</evidence>
<keyword evidence="10 12" id="KW-0472">Membrane</keyword>